<feature type="chain" id="PRO_5042994516" description="Endonuclease/exonuclease/phosphatase domain-containing protein" evidence="12">
    <location>
        <begin position="29"/>
        <end position="494"/>
    </location>
</feature>
<dbReference type="PANTHER" id="PTHR15822:SF4">
    <property type="entry name" value="TYROSYL-DNA PHOSPHODIESTERASE 2"/>
    <property type="match status" value="1"/>
</dbReference>
<reference evidence="14 15" key="1">
    <citation type="submission" date="2024-02" db="EMBL/GenBank/DDBJ databases">
        <title>Chromosome-scale genome assembly of the rough periwinkle Littorina saxatilis.</title>
        <authorList>
            <person name="De Jode A."/>
            <person name="Faria R."/>
            <person name="Formenti G."/>
            <person name="Sims Y."/>
            <person name="Smith T.P."/>
            <person name="Tracey A."/>
            <person name="Wood J.M.D."/>
            <person name="Zagrodzka Z.B."/>
            <person name="Johannesson K."/>
            <person name="Butlin R.K."/>
            <person name="Leder E.H."/>
        </authorList>
    </citation>
    <scope>NUCLEOTIDE SEQUENCE [LARGE SCALE GENOMIC DNA]</scope>
    <source>
        <strain evidence="14">Snail1</strain>
        <tissue evidence="14">Muscle</tissue>
    </source>
</reference>
<feature type="signal peptide" evidence="12">
    <location>
        <begin position="1"/>
        <end position="28"/>
    </location>
</feature>
<evidence type="ECO:0000256" key="7">
    <source>
        <dbReference type="ARBA" id="ARBA00022801"/>
    </source>
</evidence>
<keyword evidence="10" id="KW-0539">Nucleus</keyword>
<keyword evidence="6" id="KW-0227">DNA damage</keyword>
<evidence type="ECO:0000256" key="12">
    <source>
        <dbReference type="SAM" id="SignalP"/>
    </source>
</evidence>
<evidence type="ECO:0000256" key="6">
    <source>
        <dbReference type="ARBA" id="ARBA00022763"/>
    </source>
</evidence>
<keyword evidence="9" id="KW-0234">DNA repair</keyword>
<evidence type="ECO:0000256" key="1">
    <source>
        <dbReference type="ARBA" id="ARBA00001936"/>
    </source>
</evidence>
<organism evidence="14 15">
    <name type="scientific">Littorina saxatilis</name>
    <dbReference type="NCBI Taxonomy" id="31220"/>
    <lineage>
        <taxon>Eukaryota</taxon>
        <taxon>Metazoa</taxon>
        <taxon>Spiralia</taxon>
        <taxon>Lophotrochozoa</taxon>
        <taxon>Mollusca</taxon>
        <taxon>Gastropoda</taxon>
        <taxon>Caenogastropoda</taxon>
        <taxon>Littorinimorpha</taxon>
        <taxon>Littorinoidea</taxon>
        <taxon>Littorinidae</taxon>
        <taxon>Littorina</taxon>
    </lineage>
</organism>
<dbReference type="GO" id="GO:0006302">
    <property type="term" value="P:double-strand break repair"/>
    <property type="evidence" value="ECO:0007669"/>
    <property type="project" value="TreeGrafter"/>
</dbReference>
<keyword evidence="11" id="KW-0812">Transmembrane</keyword>
<gene>
    <name evidence="14" type="ORF">V1264_021186</name>
</gene>
<dbReference type="InterPro" id="IPR036691">
    <property type="entry name" value="Endo/exonu/phosph_ase_sf"/>
</dbReference>
<evidence type="ECO:0000256" key="11">
    <source>
        <dbReference type="SAM" id="Phobius"/>
    </source>
</evidence>
<dbReference type="GO" id="GO:0070260">
    <property type="term" value="F:5'-tyrosyl-DNA phosphodiesterase activity"/>
    <property type="evidence" value="ECO:0007669"/>
    <property type="project" value="TreeGrafter"/>
</dbReference>
<dbReference type="GO" id="GO:0046872">
    <property type="term" value="F:metal ion binding"/>
    <property type="evidence" value="ECO:0007669"/>
    <property type="project" value="UniProtKB-KW"/>
</dbReference>
<evidence type="ECO:0000256" key="3">
    <source>
        <dbReference type="ARBA" id="ARBA00004322"/>
    </source>
</evidence>
<evidence type="ECO:0000313" key="15">
    <source>
        <dbReference type="Proteomes" id="UP001374579"/>
    </source>
</evidence>
<evidence type="ECO:0000259" key="13">
    <source>
        <dbReference type="Pfam" id="PF03372"/>
    </source>
</evidence>
<keyword evidence="15" id="KW-1185">Reference proteome</keyword>
<dbReference type="AlphaFoldDB" id="A0AAN9BCL1"/>
<feature type="transmembrane region" description="Helical" evidence="11">
    <location>
        <begin position="443"/>
        <end position="464"/>
    </location>
</feature>
<accession>A0AAN9BCL1</accession>
<keyword evidence="7" id="KW-0378">Hydrolase</keyword>
<keyword evidence="12" id="KW-0732">Signal</keyword>
<keyword evidence="11" id="KW-1133">Transmembrane helix</keyword>
<dbReference type="EMBL" id="JBAMIC010000010">
    <property type="protein sequence ID" value="KAK7103057.1"/>
    <property type="molecule type" value="Genomic_DNA"/>
</dbReference>
<feature type="transmembrane region" description="Helical" evidence="11">
    <location>
        <begin position="364"/>
        <end position="387"/>
    </location>
</feature>
<comment type="cofactor">
    <cofactor evidence="1">
        <name>Mn(2+)</name>
        <dbReference type="ChEBI" id="CHEBI:29035"/>
    </cofactor>
</comment>
<dbReference type="PANTHER" id="PTHR15822">
    <property type="entry name" value="TRAF AND TNF RECEPTOR-ASSOCIATED PROTEIN"/>
    <property type="match status" value="1"/>
</dbReference>
<evidence type="ECO:0000256" key="4">
    <source>
        <dbReference type="ARBA" id="ARBA00022722"/>
    </source>
</evidence>
<name>A0AAN9BCL1_9CAEN</name>
<evidence type="ECO:0000256" key="9">
    <source>
        <dbReference type="ARBA" id="ARBA00023204"/>
    </source>
</evidence>
<keyword evidence="5" id="KW-0479">Metal-binding</keyword>
<evidence type="ECO:0000256" key="2">
    <source>
        <dbReference type="ARBA" id="ARBA00001946"/>
    </source>
</evidence>
<comment type="cofactor">
    <cofactor evidence="2">
        <name>Mg(2+)</name>
        <dbReference type="ChEBI" id="CHEBI:18420"/>
    </cofactor>
</comment>
<evidence type="ECO:0000256" key="5">
    <source>
        <dbReference type="ARBA" id="ARBA00022723"/>
    </source>
</evidence>
<feature type="domain" description="Endonuclease/exonuclease/phosphatase" evidence="13">
    <location>
        <begin position="43"/>
        <end position="293"/>
    </location>
</feature>
<comment type="caution">
    <text evidence="14">The sequence shown here is derived from an EMBL/GenBank/DDBJ whole genome shotgun (WGS) entry which is preliminary data.</text>
</comment>
<keyword evidence="8" id="KW-0460">Magnesium</keyword>
<dbReference type="GO" id="GO:0003697">
    <property type="term" value="F:single-stranded DNA binding"/>
    <property type="evidence" value="ECO:0007669"/>
    <property type="project" value="TreeGrafter"/>
</dbReference>
<dbReference type="Gene3D" id="3.60.10.10">
    <property type="entry name" value="Endonuclease/exonuclease/phosphatase"/>
    <property type="match status" value="1"/>
</dbReference>
<proteinExistence type="predicted"/>
<protein>
    <recommendedName>
        <fullName evidence="13">Endonuclease/exonuclease/phosphatase domain-containing protein</fullName>
    </recommendedName>
</protein>
<evidence type="ECO:0000256" key="8">
    <source>
        <dbReference type="ARBA" id="ARBA00022842"/>
    </source>
</evidence>
<dbReference type="Proteomes" id="UP001374579">
    <property type="component" value="Unassembled WGS sequence"/>
</dbReference>
<dbReference type="GO" id="GO:0016605">
    <property type="term" value="C:PML body"/>
    <property type="evidence" value="ECO:0007669"/>
    <property type="project" value="UniProtKB-SubCell"/>
</dbReference>
<dbReference type="SUPFAM" id="SSF56219">
    <property type="entry name" value="DNase I-like"/>
    <property type="match status" value="1"/>
</dbReference>
<dbReference type="GO" id="GO:0004518">
    <property type="term" value="F:nuclease activity"/>
    <property type="evidence" value="ECO:0007669"/>
    <property type="project" value="UniProtKB-KW"/>
</dbReference>
<dbReference type="Pfam" id="PF03372">
    <property type="entry name" value="Exo_endo_phos"/>
    <property type="match status" value="1"/>
</dbReference>
<dbReference type="InterPro" id="IPR051547">
    <property type="entry name" value="TDP2-like"/>
</dbReference>
<evidence type="ECO:0000313" key="14">
    <source>
        <dbReference type="EMBL" id="KAK7103057.1"/>
    </source>
</evidence>
<evidence type="ECO:0000256" key="10">
    <source>
        <dbReference type="ARBA" id="ARBA00023242"/>
    </source>
</evidence>
<keyword evidence="11" id="KW-0472">Membrane</keyword>
<sequence length="494" mass="55751">MPCLRNSPRNFCFHRFALLALTVSVVQISCGTHHVTVCTYNLWNVMFSWEIRMQYIANMVNQAGCDVLLLQEVRIHGDRSWSQALFLQRLLPKFQWAFTRLADKVTKPSDSYWTGWEGEGLAVLSKLRTGEVRAEHLSKPQYGSDANQRIALHVPIILDSTAIMNIVVVHFSYQRQQQCQNALEVLKFIQRNGLKNVVVAGDFNVYTDFSHPVRLFLDKDRKSEDDLEECSMRMMGAFEAPAQAFHDAWEMTHKTSSGFTFSNMPSPGLTSRPDRILVTNDITVEETQLHGDGTQYKSRHSRDILFHRFWRVLHVARDTFQGGTGFSCLHDCGPHGACRCGVCMNNEAFDRCLLPDCSECSSGVYLLACAFSVIFFLLLVLAVIAAIKILVVASRMDQSDAFFLLGCTCCLCNPKLIRQSTMTGRHWTGRLLRCLGVGKLSPVYLLLFCLIVMVLCLTVGFAVLKSSFDMVGGVMPEEYFPSDHLMLAAELEIH</sequence>
<dbReference type="GO" id="GO:0005737">
    <property type="term" value="C:cytoplasm"/>
    <property type="evidence" value="ECO:0007669"/>
    <property type="project" value="TreeGrafter"/>
</dbReference>
<keyword evidence="4" id="KW-0540">Nuclease</keyword>
<dbReference type="InterPro" id="IPR005135">
    <property type="entry name" value="Endo/exonuclease/phosphatase"/>
</dbReference>
<comment type="subcellular location">
    <subcellularLocation>
        <location evidence="3">Nucleus</location>
        <location evidence="3">PML body</location>
    </subcellularLocation>
</comment>